<dbReference type="EMBL" id="SJPM01000006">
    <property type="protein sequence ID" value="TWT95576.1"/>
    <property type="molecule type" value="Genomic_DNA"/>
</dbReference>
<name>A0A5C6A807_9BACT</name>
<accession>A0A5C6A807</accession>
<comment type="caution">
    <text evidence="1">The sequence shown here is derived from an EMBL/GenBank/DDBJ whole genome shotgun (WGS) entry which is preliminary data.</text>
</comment>
<organism evidence="1 2">
    <name type="scientific">Neorhodopirellula pilleata</name>
    <dbReference type="NCBI Taxonomy" id="2714738"/>
    <lineage>
        <taxon>Bacteria</taxon>
        <taxon>Pseudomonadati</taxon>
        <taxon>Planctomycetota</taxon>
        <taxon>Planctomycetia</taxon>
        <taxon>Pirellulales</taxon>
        <taxon>Pirellulaceae</taxon>
        <taxon>Neorhodopirellula</taxon>
    </lineage>
</organism>
<dbReference type="Proteomes" id="UP000316213">
    <property type="component" value="Unassembled WGS sequence"/>
</dbReference>
<dbReference type="Pfam" id="PF07617">
    <property type="entry name" value="DUF1579"/>
    <property type="match status" value="1"/>
</dbReference>
<evidence type="ECO:0000313" key="1">
    <source>
        <dbReference type="EMBL" id="TWT95576.1"/>
    </source>
</evidence>
<dbReference type="RefSeq" id="WP_146578627.1">
    <property type="nucleotide sequence ID" value="NZ_SJPM01000006.1"/>
</dbReference>
<reference evidence="1 2" key="1">
    <citation type="submission" date="2019-02" db="EMBL/GenBank/DDBJ databases">
        <title>Deep-cultivation of Planctomycetes and their phenomic and genomic characterization uncovers novel biology.</title>
        <authorList>
            <person name="Wiegand S."/>
            <person name="Jogler M."/>
            <person name="Boedeker C."/>
            <person name="Pinto D."/>
            <person name="Vollmers J."/>
            <person name="Rivas-Marin E."/>
            <person name="Kohn T."/>
            <person name="Peeters S.H."/>
            <person name="Heuer A."/>
            <person name="Rast P."/>
            <person name="Oberbeckmann S."/>
            <person name="Bunk B."/>
            <person name="Jeske O."/>
            <person name="Meyerdierks A."/>
            <person name="Storesund J.E."/>
            <person name="Kallscheuer N."/>
            <person name="Luecker S."/>
            <person name="Lage O.M."/>
            <person name="Pohl T."/>
            <person name="Merkel B.J."/>
            <person name="Hornburger P."/>
            <person name="Mueller R.-W."/>
            <person name="Bruemmer F."/>
            <person name="Labrenz M."/>
            <person name="Spormann A.M."/>
            <person name="Op Den Camp H."/>
            <person name="Overmann J."/>
            <person name="Amann R."/>
            <person name="Jetten M.S.M."/>
            <person name="Mascher T."/>
            <person name="Medema M.H."/>
            <person name="Devos D.P."/>
            <person name="Kaster A.-K."/>
            <person name="Ovreas L."/>
            <person name="Rohde M."/>
            <person name="Galperin M.Y."/>
            <person name="Jogler C."/>
        </authorList>
    </citation>
    <scope>NUCLEOTIDE SEQUENCE [LARGE SCALE GENOMIC DNA]</scope>
    <source>
        <strain evidence="1 2">Pla100</strain>
    </source>
</reference>
<keyword evidence="2" id="KW-1185">Reference proteome</keyword>
<proteinExistence type="predicted"/>
<dbReference type="InterPro" id="IPR011473">
    <property type="entry name" value="DUF1579"/>
</dbReference>
<dbReference type="AlphaFoldDB" id="A0A5C6A807"/>
<dbReference type="OrthoDB" id="512336at2"/>
<sequence length="157" mass="17632">MFAKPQSEHQWLDQLLGQWKLVHECQTPEFGKSITEGSMTCRSLGGMWLICESTGESPDGDSWSSIMTLGFDVTQNQFVGTFIGSMMTNIWPYHGVLDATGKRLPLNSEGPAFDGKGTCLYRDTIEIVDPDHWLFSSEFQSDEGPWVQFMSGKHTRS</sequence>
<protein>
    <recommendedName>
        <fullName evidence="3">DUF1579 domain-containing protein</fullName>
    </recommendedName>
</protein>
<evidence type="ECO:0000313" key="2">
    <source>
        <dbReference type="Proteomes" id="UP000316213"/>
    </source>
</evidence>
<gene>
    <name evidence="1" type="ORF">Pla100_32170</name>
</gene>
<evidence type="ECO:0008006" key="3">
    <source>
        <dbReference type="Google" id="ProtNLM"/>
    </source>
</evidence>